<dbReference type="EMBL" id="BDQX01000339">
    <property type="protein sequence ID" value="GBG10664.1"/>
    <property type="molecule type" value="Genomic_DNA"/>
</dbReference>
<dbReference type="Gene3D" id="1.10.10.60">
    <property type="entry name" value="Homeodomain-like"/>
    <property type="match status" value="2"/>
</dbReference>
<sequence>MVDAPLYGRQAPSSPVINAFVSADRYSLHAELRLPHEHAVLIVESGMGALTLNGRKYPVSSGRCYYALPNMPFSIEPYFNEFAAILVRFDRLMPLERSAESIRYAREDGGFADWGELASPMPERMLQLARDMADLGHSHDLLGVARRERCFHEWMYELTAANTYSSDIESDNGEVINRVMKYIDLHYHENLKRSALAGMAGFSPEYFSSLFKQISGRSLTDYITMLRIRHIKERLLFAGARLSDVAKEVGYKDEYYVSRRFKQEVGISPTNYVLADKRIVSLNPHLTMHLLALGIVPAATSAYPWGFGEYDSLLRGAGCECRDWTTDFTNDELAVLRPDLLIGIDNLDHERLHACRLLAPTLVLPWYIGDWRGHFHILSQVCRRSVEEKEWLSQFDKKVDCVRLAMSESGMASLTATIVNIRDTTSYVYLNRGMGSQVVYKELKFNPPPGVRTAIGDRASAAIELCDILPGFEADLMIVVTAPSPLAAARTQDMLASELWVKYRKQGGLVRHADMSRWHGYDPLSIQWQLLDIQQWLDRPE</sequence>
<keyword evidence="2" id="KW-0238">DNA-binding</keyword>
<dbReference type="Gene3D" id="3.40.50.1980">
    <property type="entry name" value="Nitrogenase molybdenum iron protein domain"/>
    <property type="match status" value="2"/>
</dbReference>
<dbReference type="SUPFAM" id="SSF46689">
    <property type="entry name" value="Homeodomain-like"/>
    <property type="match status" value="2"/>
</dbReference>
<dbReference type="AlphaFoldDB" id="A0A2R5F3T7"/>
<dbReference type="GO" id="GO:0043565">
    <property type="term" value="F:sequence-specific DNA binding"/>
    <property type="evidence" value="ECO:0007669"/>
    <property type="project" value="InterPro"/>
</dbReference>
<proteinExistence type="predicted"/>
<evidence type="ECO:0000313" key="6">
    <source>
        <dbReference type="Proteomes" id="UP000245202"/>
    </source>
</evidence>
<keyword evidence="6" id="KW-1185">Reference proteome</keyword>
<dbReference type="InterPro" id="IPR009057">
    <property type="entry name" value="Homeodomain-like_sf"/>
</dbReference>
<dbReference type="PROSITE" id="PS01124">
    <property type="entry name" value="HTH_ARAC_FAMILY_2"/>
    <property type="match status" value="1"/>
</dbReference>
<dbReference type="SMART" id="SM00342">
    <property type="entry name" value="HTH_ARAC"/>
    <property type="match status" value="1"/>
</dbReference>
<name>A0A2R5F3T7_9BACL</name>
<reference evidence="5 6" key="1">
    <citation type="submission" date="2017-08" db="EMBL/GenBank/DDBJ databases">
        <title>Substantial Increase in Enzyme Production by Combined Drug-Resistance Mutations in Paenibacillus agaridevorans.</title>
        <authorList>
            <person name="Tanaka Y."/>
            <person name="Funane K."/>
            <person name="Hosaka T."/>
            <person name="Shiwa Y."/>
            <person name="Fujita N."/>
            <person name="Miyazaki T."/>
            <person name="Yoshikawa H."/>
            <person name="Murakami K."/>
            <person name="Kasahara K."/>
            <person name="Inaoka T."/>
            <person name="Hiraga Y."/>
            <person name="Ochi K."/>
        </authorList>
    </citation>
    <scope>NUCLEOTIDE SEQUENCE [LARGE SCALE GENOMIC DNA]</scope>
    <source>
        <strain evidence="5 6">T-3040</strain>
    </source>
</reference>
<dbReference type="Pfam" id="PF12833">
    <property type="entry name" value="HTH_18"/>
    <property type="match status" value="1"/>
</dbReference>
<gene>
    <name evidence="5" type="ORF">PAT3040_05416</name>
</gene>
<comment type="caution">
    <text evidence="5">The sequence shown here is derived from an EMBL/GenBank/DDBJ whole genome shotgun (WGS) entry which is preliminary data.</text>
</comment>
<organism evidence="5 6">
    <name type="scientific">Paenibacillus agaridevorans</name>
    <dbReference type="NCBI Taxonomy" id="171404"/>
    <lineage>
        <taxon>Bacteria</taxon>
        <taxon>Bacillati</taxon>
        <taxon>Bacillota</taxon>
        <taxon>Bacilli</taxon>
        <taxon>Bacillales</taxon>
        <taxon>Paenibacillaceae</taxon>
        <taxon>Paenibacillus</taxon>
    </lineage>
</organism>
<dbReference type="Proteomes" id="UP000245202">
    <property type="component" value="Unassembled WGS sequence"/>
</dbReference>
<evidence type="ECO:0000313" key="5">
    <source>
        <dbReference type="EMBL" id="GBG10664.1"/>
    </source>
</evidence>
<dbReference type="InterPro" id="IPR018060">
    <property type="entry name" value="HTH_AraC"/>
</dbReference>
<evidence type="ECO:0000256" key="2">
    <source>
        <dbReference type="ARBA" id="ARBA00023125"/>
    </source>
</evidence>
<dbReference type="GO" id="GO:0003700">
    <property type="term" value="F:DNA-binding transcription factor activity"/>
    <property type="evidence" value="ECO:0007669"/>
    <property type="project" value="InterPro"/>
</dbReference>
<feature type="domain" description="HTH araC/xylS-type" evidence="4">
    <location>
        <begin position="177"/>
        <end position="275"/>
    </location>
</feature>
<evidence type="ECO:0000256" key="3">
    <source>
        <dbReference type="ARBA" id="ARBA00023163"/>
    </source>
</evidence>
<accession>A0A2R5F3T7</accession>
<dbReference type="PANTHER" id="PTHR43280:SF28">
    <property type="entry name" value="HTH-TYPE TRANSCRIPTIONAL ACTIVATOR RHAS"/>
    <property type="match status" value="1"/>
</dbReference>
<dbReference type="PANTHER" id="PTHR43280">
    <property type="entry name" value="ARAC-FAMILY TRANSCRIPTIONAL REGULATOR"/>
    <property type="match status" value="1"/>
</dbReference>
<evidence type="ECO:0000256" key="1">
    <source>
        <dbReference type="ARBA" id="ARBA00023015"/>
    </source>
</evidence>
<dbReference type="RefSeq" id="WP_181376861.1">
    <property type="nucleotide sequence ID" value="NZ_BDQX01000339.1"/>
</dbReference>
<dbReference type="SUPFAM" id="SSF53807">
    <property type="entry name" value="Helical backbone' metal receptor"/>
    <property type="match status" value="1"/>
</dbReference>
<evidence type="ECO:0000259" key="4">
    <source>
        <dbReference type="PROSITE" id="PS01124"/>
    </source>
</evidence>
<keyword evidence="3" id="KW-0804">Transcription</keyword>
<keyword evidence="1" id="KW-0805">Transcription regulation</keyword>
<protein>
    <submittedName>
        <fullName evidence="5">Fe3+-hydroxamate ABC transporter substrate-binding protein</fullName>
    </submittedName>
</protein>